<dbReference type="Pfam" id="PF01793">
    <property type="entry name" value="Glyco_transf_15"/>
    <property type="match status" value="1"/>
</dbReference>
<dbReference type="SUPFAM" id="SSF53448">
    <property type="entry name" value="Nucleotide-diphospho-sugar transferases"/>
    <property type="match status" value="1"/>
</dbReference>
<feature type="transmembrane region" description="Helical" evidence="3">
    <location>
        <begin position="833"/>
        <end position="858"/>
    </location>
</feature>
<evidence type="ECO:0000256" key="1">
    <source>
        <dbReference type="ARBA" id="ARBA00007677"/>
    </source>
</evidence>
<keyword evidence="6" id="KW-1185">Reference proteome</keyword>
<dbReference type="Proteomes" id="UP000078561">
    <property type="component" value="Unassembled WGS sequence"/>
</dbReference>
<proteinExistence type="inferred from homology"/>
<feature type="transmembrane region" description="Helical" evidence="3">
    <location>
        <begin position="41"/>
        <end position="59"/>
    </location>
</feature>
<dbReference type="GO" id="GO:0005794">
    <property type="term" value="C:Golgi apparatus"/>
    <property type="evidence" value="ECO:0007669"/>
    <property type="project" value="TreeGrafter"/>
</dbReference>
<evidence type="ECO:0000256" key="3">
    <source>
        <dbReference type="SAM" id="Phobius"/>
    </source>
</evidence>
<accession>A0A163JX91</accession>
<dbReference type="AlphaFoldDB" id="A0A163JX91"/>
<dbReference type="InParanoid" id="A0A163JX91"/>
<name>A0A163JX91_ABSGL</name>
<dbReference type="EMBL" id="LT554349">
    <property type="protein sequence ID" value="SAM04124.1"/>
    <property type="molecule type" value="Genomic_DNA"/>
</dbReference>
<dbReference type="Gene3D" id="3.90.550.10">
    <property type="entry name" value="Spore Coat Polysaccharide Biosynthesis Protein SpsA, Chain A"/>
    <property type="match status" value="1"/>
</dbReference>
<dbReference type="PANTHER" id="PTHR31121:SF14">
    <property type="entry name" value="O-GLYCOSIDE ALPHA-1,2-MANNOSYLTRANSFERASE HOMOLOG 6"/>
    <property type="match status" value="1"/>
</dbReference>
<evidence type="ECO:0000259" key="4">
    <source>
        <dbReference type="PROSITE" id="PS50263"/>
    </source>
</evidence>
<comment type="similarity">
    <text evidence="1">Belongs to the glycosyltransferase 15 family.</text>
</comment>
<dbReference type="InterPro" id="IPR003010">
    <property type="entry name" value="C-N_Hydrolase"/>
</dbReference>
<dbReference type="PANTHER" id="PTHR31121">
    <property type="entry name" value="ALPHA-1,2 MANNOSYLTRANSFERASE KTR1"/>
    <property type="match status" value="1"/>
</dbReference>
<dbReference type="CDD" id="cd07197">
    <property type="entry name" value="nitrilase"/>
    <property type="match status" value="1"/>
</dbReference>
<evidence type="ECO:0000313" key="6">
    <source>
        <dbReference type="Proteomes" id="UP000078561"/>
    </source>
</evidence>
<dbReference type="InterPro" id="IPR002685">
    <property type="entry name" value="Glyco_trans_15"/>
</dbReference>
<dbReference type="GO" id="GO:0000026">
    <property type="term" value="F:alpha-1,2-mannosyltransferase activity"/>
    <property type="evidence" value="ECO:0007669"/>
    <property type="project" value="TreeGrafter"/>
</dbReference>
<keyword evidence="3" id="KW-1133">Transmembrane helix</keyword>
<dbReference type="GO" id="GO:0000032">
    <property type="term" value="P:cell wall mannoprotein biosynthetic process"/>
    <property type="evidence" value="ECO:0007669"/>
    <property type="project" value="TreeGrafter"/>
</dbReference>
<reference evidence="5" key="1">
    <citation type="submission" date="2016-04" db="EMBL/GenBank/DDBJ databases">
        <authorList>
            <person name="Evans L.H."/>
            <person name="Alamgir A."/>
            <person name="Owens N."/>
            <person name="Weber N.D."/>
            <person name="Virtaneva K."/>
            <person name="Barbian K."/>
            <person name="Babar A."/>
            <person name="Rosenke K."/>
        </authorList>
    </citation>
    <scope>NUCLEOTIDE SEQUENCE [LARGE SCALE GENOMIC DNA]</scope>
    <source>
        <strain evidence="5">CBS 101.48</strain>
    </source>
</reference>
<keyword evidence="3" id="KW-0812">Transmembrane</keyword>
<dbReference type="GO" id="GO:0006487">
    <property type="term" value="P:protein N-linked glycosylation"/>
    <property type="evidence" value="ECO:0007669"/>
    <property type="project" value="TreeGrafter"/>
</dbReference>
<dbReference type="InterPro" id="IPR029044">
    <property type="entry name" value="Nucleotide-diphossugar_trans"/>
</dbReference>
<dbReference type="InterPro" id="IPR036526">
    <property type="entry name" value="C-N_Hydrolase_sf"/>
</dbReference>
<dbReference type="OrthoDB" id="2626014at2759"/>
<protein>
    <recommendedName>
        <fullName evidence="4">CN hydrolase domain-containing protein</fullName>
    </recommendedName>
</protein>
<gene>
    <name evidence="5" type="primary">ABSGL_09984.1 scaffold 11783</name>
</gene>
<dbReference type="GO" id="GO:0006493">
    <property type="term" value="P:protein O-linked glycosylation"/>
    <property type="evidence" value="ECO:0007669"/>
    <property type="project" value="TreeGrafter"/>
</dbReference>
<keyword evidence="2" id="KW-0808">Transferase</keyword>
<keyword evidence="3" id="KW-0472">Membrane</keyword>
<dbReference type="GO" id="GO:0016020">
    <property type="term" value="C:membrane"/>
    <property type="evidence" value="ECO:0007669"/>
    <property type="project" value="InterPro"/>
</dbReference>
<evidence type="ECO:0000256" key="2">
    <source>
        <dbReference type="ARBA" id="ARBA00022679"/>
    </source>
</evidence>
<dbReference type="Pfam" id="PF00795">
    <property type="entry name" value="CN_hydrolase"/>
    <property type="match status" value="1"/>
</dbReference>
<feature type="transmembrane region" description="Helical" evidence="3">
    <location>
        <begin position="562"/>
        <end position="581"/>
    </location>
</feature>
<feature type="domain" description="CN hydrolase" evidence="4">
    <location>
        <begin position="606"/>
        <end position="825"/>
    </location>
</feature>
<evidence type="ECO:0000313" key="5">
    <source>
        <dbReference type="EMBL" id="SAM04124.1"/>
    </source>
</evidence>
<sequence length="866" mass="99158">MTFNLTHLYPGKRRKLERSTSYHQQDHKTRGGWFSKHHRRLCLGIVFLSIIATLTLIIISHTATPDKSLGYESSTPLIQSFCRRYNSFCFEDKKTPLPSSSLEHDALGYATSRIVYDYDIPISAWASLPVRGVLYMTVKNEDLQKVRETMRSLNDRLNHRLNYPWILLCNEGFTEDFIKYTSSLVPGPVYYGKIDPEALVYPSWINLDKVKASDQDLPTLQMMRYQSGLFYHHSLFSQVQYVWRIDPGMTFSCTMDDPFATMIANNKTYGVAATRRYQEQKSTEKIWKVTKSYMDYARSIHHEPLAAKDTIMQAVVDQHGYTSCHFWSLFEILSVDFLKSAPQQRFFEYMDHNGAFFYEKLTDSVYRTMAVAMYLKTDQIYFFNEIGFKKEGFISHCPLHVNHMQKCACDIQGNDPNTVSVSVATLTTYNIEYGTPPFTHLSRVIGQSAQSNLIVLVCVVLDRLSLRTNNVWTRVLVFPCAWTSLWYINGYWGGQSGYSNGISDWAEWAQLVDLGGRAFLEFIMVLFATCLLEHQSWMALFLVKSSRRTPSNVNRSTNVMRLLKHPLSVYFGLVVFVYAYGGIQSSFRRGAFFQRPTKDWLPATEMVACVVGPGGFDEDLRSDYSYWMQKSEDAAQRGAKLVLWSEEVILASTWEDEQRLRQMAITVAKKHSIYLVIAYDRLYPVNHNMAVMVSPQGHILIDYIKANPVPKDENNEPGPGALLFTDTPEFGRIGLAICYDLSVPRFILQASQHKVDILLQPAYSWGANGPNNLQDQQLRAIENGLTFFRCISQGISGIIEPVIHGHFEQKTAVIANQVVFFSLPLQKRIKTVYGAYLGDSIPLACILYSLNFVASLLYHHMKRIEK</sequence>
<dbReference type="Gene3D" id="3.60.110.10">
    <property type="entry name" value="Carbon-nitrogen hydrolase"/>
    <property type="match status" value="1"/>
</dbReference>
<dbReference type="PROSITE" id="PS50263">
    <property type="entry name" value="CN_HYDROLASE"/>
    <property type="match status" value="1"/>
</dbReference>
<organism evidence="5">
    <name type="scientific">Absidia glauca</name>
    <name type="common">Pin mould</name>
    <dbReference type="NCBI Taxonomy" id="4829"/>
    <lineage>
        <taxon>Eukaryota</taxon>
        <taxon>Fungi</taxon>
        <taxon>Fungi incertae sedis</taxon>
        <taxon>Mucoromycota</taxon>
        <taxon>Mucoromycotina</taxon>
        <taxon>Mucoromycetes</taxon>
        <taxon>Mucorales</taxon>
        <taxon>Cunninghamellaceae</taxon>
        <taxon>Absidia</taxon>
    </lineage>
</organism>
<feature type="transmembrane region" description="Helical" evidence="3">
    <location>
        <begin position="518"/>
        <end position="542"/>
    </location>
</feature>
<dbReference type="SUPFAM" id="SSF56317">
    <property type="entry name" value="Carbon-nitrogen hydrolase"/>
    <property type="match status" value="1"/>
</dbReference>